<reference evidence="6" key="1">
    <citation type="submission" date="2022-08" db="EMBL/GenBank/DDBJ databases">
        <authorList>
            <person name="Dzunkova M."/>
            <person name="La Clair J."/>
            <person name="Tyml T."/>
            <person name="Doud D."/>
            <person name="Schulz F."/>
            <person name="Piquer S."/>
            <person name="Porcel Sanchis D."/>
            <person name="Osborn A."/>
            <person name="Robinson D."/>
            <person name="Louie K.B."/>
            <person name="Bowen B.P."/>
            <person name="Bowers R."/>
            <person name="Lee J."/>
            <person name="Arnau Llombart V."/>
            <person name="Diaz Villanueva W."/>
            <person name="Gosliner T."/>
            <person name="Northen T."/>
            <person name="Cheng J.-F."/>
            <person name="Burkart M.D."/>
            <person name="Woyke T."/>
        </authorList>
    </citation>
    <scope>NUCLEOTIDE SEQUENCE</scope>
    <source>
        <strain evidence="6">Df01</strain>
    </source>
</reference>
<dbReference type="InterPro" id="IPR001107">
    <property type="entry name" value="Band_7"/>
</dbReference>
<accession>A0ABT7QJC0</accession>
<evidence type="ECO:0000256" key="4">
    <source>
        <dbReference type="SAM" id="MobiDB-lite"/>
    </source>
</evidence>
<dbReference type="Gene3D" id="3.30.479.30">
    <property type="entry name" value="Band 7 domain"/>
    <property type="match status" value="1"/>
</dbReference>
<dbReference type="Proteomes" id="UP001168167">
    <property type="component" value="Unassembled WGS sequence"/>
</dbReference>
<comment type="subunit">
    <text evidence="3">HflC and HflK may interact to form a multimeric complex.</text>
</comment>
<evidence type="ECO:0000259" key="5">
    <source>
        <dbReference type="SMART" id="SM00244"/>
    </source>
</evidence>
<evidence type="ECO:0000313" key="6">
    <source>
        <dbReference type="EMBL" id="MDM5146792.1"/>
    </source>
</evidence>
<reference evidence="6" key="2">
    <citation type="journal article" date="2023" name="Microbiome">
        <title>Synthase-selected sorting approach identifies a beta-lactone synthase in a nudibranch symbiotic bacterium.</title>
        <authorList>
            <person name="Dzunkova M."/>
            <person name="La Clair J.J."/>
            <person name="Tyml T."/>
            <person name="Doud D."/>
            <person name="Schulz F."/>
            <person name="Piquer-Esteban S."/>
            <person name="Porcel Sanchis D."/>
            <person name="Osborn A."/>
            <person name="Robinson D."/>
            <person name="Louie K.B."/>
            <person name="Bowen B.P."/>
            <person name="Bowers R.M."/>
            <person name="Lee J."/>
            <person name="Arnau V."/>
            <person name="Diaz-Villanueva W."/>
            <person name="Stepanauskas R."/>
            <person name="Gosliner T."/>
            <person name="Date S.V."/>
            <person name="Northen T.R."/>
            <person name="Cheng J.F."/>
            <person name="Burkart M.D."/>
            <person name="Woyke T."/>
        </authorList>
    </citation>
    <scope>NUCLEOTIDE SEQUENCE</scope>
    <source>
        <strain evidence="6">Df01</strain>
    </source>
</reference>
<feature type="region of interest" description="Disordered" evidence="4">
    <location>
        <begin position="362"/>
        <end position="384"/>
    </location>
</feature>
<sequence>MNFFSQNQLPDIDELLRRLVKRLGGEKKNSQMFSRNAGDFNEDNDDPSDGIVLPPLRYLSALLCIGLVLMWVLAGFFTVDAAERAVMFRLGNPSGIKTPGLAWHMPLIENYRIVNLTEVQRVEIGFRNDTKRKNPRESLMLTGDLNIIDTQFVVQYAFNDPRQFLFENRFSSARAQDVVKQVAETAMREVVGKSEIDFVLYEGREAVASETKQTMQHILDRYKTGIQVREVAVQNAQPPDQVQDAFEDAIRARKDKDRKINEGKAYANDILPRAKGQGARILEDAEAYRRNAIERALGDTERFLLVANEFSKAPKITRRRLYLETMEEVMGRANKVIVDQKDSGNLLYLPLDKLMQAGGAAAAASQSSITDKETTPSGLRTLDELKKRLREGSQSGLDALENRR</sequence>
<keyword evidence="3" id="KW-0472">Membrane</keyword>
<comment type="caution">
    <text evidence="6">The sequence shown here is derived from an EMBL/GenBank/DDBJ whole genome shotgun (WGS) entry which is preliminary data.</text>
</comment>
<dbReference type="SMART" id="SM00244">
    <property type="entry name" value="PHB"/>
    <property type="match status" value="1"/>
</dbReference>
<feature type="transmembrane region" description="Helical" evidence="3">
    <location>
        <begin position="58"/>
        <end position="79"/>
    </location>
</feature>
<dbReference type="PANTHER" id="PTHR42911:SF1">
    <property type="entry name" value="MODULATOR OF FTSH PROTEASE HFLC"/>
    <property type="match status" value="1"/>
</dbReference>
<protein>
    <recommendedName>
        <fullName evidence="3">Protein HflK</fullName>
    </recommendedName>
</protein>
<dbReference type="EMBL" id="JANQAO010000001">
    <property type="protein sequence ID" value="MDM5146792.1"/>
    <property type="molecule type" value="Genomic_DNA"/>
</dbReference>
<dbReference type="NCBIfam" id="TIGR01933">
    <property type="entry name" value="hflK"/>
    <property type="match status" value="1"/>
</dbReference>
<dbReference type="SUPFAM" id="SSF117892">
    <property type="entry name" value="Band 7/SPFH domain"/>
    <property type="match status" value="1"/>
</dbReference>
<name>A0ABT7QJC0_9GAMM</name>
<organism evidence="6 7">
    <name type="scientific">Candidatus Doriopsillibacter californiensis</name>
    <dbReference type="NCBI Taxonomy" id="2970740"/>
    <lineage>
        <taxon>Bacteria</taxon>
        <taxon>Pseudomonadati</taxon>
        <taxon>Pseudomonadota</taxon>
        <taxon>Gammaproteobacteria</taxon>
        <taxon>Candidatus Tethybacterales</taxon>
        <taxon>Candidatus Persebacteraceae</taxon>
        <taxon>Candidatus Doriopsillibacter</taxon>
    </lineage>
</organism>
<evidence type="ECO:0000256" key="3">
    <source>
        <dbReference type="RuleBase" id="RU364113"/>
    </source>
</evidence>
<comment type="subcellular location">
    <subcellularLocation>
        <location evidence="1">Membrane</location>
        <topology evidence="1">Single-pass membrane protein</topology>
    </subcellularLocation>
</comment>
<keyword evidence="3" id="KW-1133">Transmembrane helix</keyword>
<keyword evidence="6" id="KW-0645">Protease</keyword>
<evidence type="ECO:0000256" key="1">
    <source>
        <dbReference type="ARBA" id="ARBA00004167"/>
    </source>
</evidence>
<comment type="function">
    <text evidence="3">HflC and HflK could encode or regulate a protease.</text>
</comment>
<keyword evidence="7" id="KW-1185">Reference proteome</keyword>
<dbReference type="GO" id="GO:0008233">
    <property type="term" value="F:peptidase activity"/>
    <property type="evidence" value="ECO:0007669"/>
    <property type="project" value="UniProtKB-KW"/>
</dbReference>
<evidence type="ECO:0000256" key="2">
    <source>
        <dbReference type="ARBA" id="ARBA00006971"/>
    </source>
</evidence>
<evidence type="ECO:0000313" key="7">
    <source>
        <dbReference type="Proteomes" id="UP001168167"/>
    </source>
</evidence>
<comment type="similarity">
    <text evidence="2 3">Belongs to the band 7/mec-2 family. HflK subfamily.</text>
</comment>
<dbReference type="CDD" id="cd03404">
    <property type="entry name" value="SPFH_HflK"/>
    <property type="match status" value="1"/>
</dbReference>
<keyword evidence="6" id="KW-0378">Hydrolase</keyword>
<keyword evidence="3" id="KW-0812">Transmembrane</keyword>
<feature type="domain" description="Band 7" evidence="5">
    <location>
        <begin position="74"/>
        <end position="250"/>
    </location>
</feature>
<dbReference type="Pfam" id="PF01145">
    <property type="entry name" value="Band_7"/>
    <property type="match status" value="1"/>
</dbReference>
<gene>
    <name evidence="6" type="primary">hflK</name>
    <name evidence="6" type="ORF">NQX30_00100</name>
</gene>
<proteinExistence type="inferred from homology"/>
<dbReference type="InterPro" id="IPR036013">
    <property type="entry name" value="Band_7/SPFH_dom_sf"/>
</dbReference>
<dbReference type="GO" id="GO:0006508">
    <property type="term" value="P:proteolysis"/>
    <property type="evidence" value="ECO:0007669"/>
    <property type="project" value="UniProtKB-KW"/>
</dbReference>
<dbReference type="InterPro" id="IPR010201">
    <property type="entry name" value="HflK"/>
</dbReference>
<dbReference type="PANTHER" id="PTHR42911">
    <property type="entry name" value="MODULATOR OF FTSH PROTEASE HFLC"/>
    <property type="match status" value="1"/>
</dbReference>